<dbReference type="EMBL" id="CP028476">
    <property type="protein sequence ID" value="AVW93576.1"/>
    <property type="molecule type" value="Genomic_DNA"/>
</dbReference>
<geneLocation type="plasmid" evidence="5">
    <name>pcblh4a</name>
</geneLocation>
<evidence type="ECO:0000313" key="5">
    <source>
        <dbReference type="Proteomes" id="UP000241447"/>
    </source>
</evidence>
<geneLocation type="plasmid" evidence="5">
    <name>pcblh4d</name>
</geneLocation>
<feature type="region of interest" description="Disordered" evidence="1">
    <location>
        <begin position="59"/>
        <end position="80"/>
    </location>
</feature>
<gene>
    <name evidence="2" type="ORF">DA792_00375</name>
    <name evidence="3" type="ORF">DA792_21280</name>
    <name evidence="4" type="ORF">DA792_21500</name>
</gene>
<accession>A0A2R4M8U4</accession>
<dbReference type="Proteomes" id="UP000241447">
    <property type="component" value="Plasmid pCBLh4d"/>
</dbReference>
<dbReference type="EMBL" id="CP028472">
    <property type="protein sequence ID" value="AVW89705.1"/>
    <property type="molecule type" value="Genomic_DNA"/>
</dbReference>
<dbReference type="KEGG" id="cbak:DA792_21500"/>
<dbReference type="AlphaFoldDB" id="A0A2R4M8U4"/>
<name>A0A2R4M8U4_9RHOB</name>
<geneLocation type="plasmid" evidence="2">
    <name>pCBLh4a</name>
</geneLocation>
<feature type="region of interest" description="Disordered" evidence="1">
    <location>
        <begin position="1"/>
        <end position="35"/>
    </location>
</feature>
<organism evidence="3 5">
    <name type="scientific">Celeribacter baekdonensis</name>
    <dbReference type="NCBI Taxonomy" id="875171"/>
    <lineage>
        <taxon>Bacteria</taxon>
        <taxon>Pseudomonadati</taxon>
        <taxon>Pseudomonadota</taxon>
        <taxon>Alphaproteobacteria</taxon>
        <taxon>Rhodobacterales</taxon>
        <taxon>Roseobacteraceae</taxon>
        <taxon>Celeribacter</taxon>
    </lineage>
</organism>
<evidence type="ECO:0000313" key="4">
    <source>
        <dbReference type="EMBL" id="AVW93617.1"/>
    </source>
</evidence>
<keyword evidence="3" id="KW-0614">Plasmid</keyword>
<evidence type="ECO:0000313" key="3">
    <source>
        <dbReference type="EMBL" id="AVW93576.1"/>
    </source>
</evidence>
<dbReference type="Proteomes" id="UP000241447">
    <property type="component" value="Plasmid pCBLh4a"/>
</dbReference>
<proteinExistence type="predicted"/>
<sequence>MFEGQWAQFGPPVCARERGRHDQQDRGRIFTNPSTRFPAMEAGKREANAYVFEREGTSFHPPETIRAGWKSTHLTQQAAR</sequence>
<dbReference type="KEGG" id="cbak:DA792_21280"/>
<protein>
    <submittedName>
        <fullName evidence="3">Uncharacterized protein</fullName>
    </submittedName>
</protein>
<evidence type="ECO:0000313" key="2">
    <source>
        <dbReference type="EMBL" id="AVW89705.1"/>
    </source>
</evidence>
<dbReference type="EMBL" id="CP028476">
    <property type="protein sequence ID" value="AVW93617.1"/>
    <property type="molecule type" value="Genomic_DNA"/>
</dbReference>
<reference evidence="3 5" key="1">
    <citation type="submission" date="2018-03" db="EMBL/GenBank/DDBJ databases">
        <title>The Complete Genome of Celeribacter baekdonensis strain LH4, a Thiosulfate-Oxidizing Alphaproteobacterium Isolated from Gulf of Mexico Continental Slope Sediments.</title>
        <authorList>
            <person name="Flood B.E."/>
            <person name="Bailey J.V."/>
            <person name="Leprich D."/>
        </authorList>
    </citation>
    <scope>NUCLEOTIDE SEQUENCE [LARGE SCALE GENOMIC DNA]</scope>
    <source>
        <strain evidence="3 5">LH4</strain>
        <plasmid evidence="2">pCBLh4a</plasmid>
        <plasmid evidence="3">pCBLh4d</plasmid>
        <plasmid evidence="5">Plasmid pcblh4a</plasmid>
        <plasmid evidence="5">Plasmid pcblh4d</plasmid>
    </source>
</reference>
<feature type="compositionally biased region" description="Basic and acidic residues" evidence="1">
    <location>
        <begin position="15"/>
        <end position="28"/>
    </location>
</feature>
<geneLocation type="plasmid" evidence="3">
    <name>pCBLh4d</name>
</geneLocation>
<dbReference type="KEGG" id="cbak:DA792_00375"/>
<evidence type="ECO:0000256" key="1">
    <source>
        <dbReference type="SAM" id="MobiDB-lite"/>
    </source>
</evidence>